<dbReference type="PRINTS" id="PR01217">
    <property type="entry name" value="PRICHEXTENSN"/>
</dbReference>
<feature type="domain" description="Cell wall protein YJL171C/Tos1 C-terminal" evidence="10">
    <location>
        <begin position="357"/>
        <end position="586"/>
    </location>
</feature>
<evidence type="ECO:0000256" key="2">
    <source>
        <dbReference type="ARBA" id="ARBA00006055"/>
    </source>
</evidence>
<dbReference type="GO" id="GO:0071555">
    <property type="term" value="P:cell wall organization"/>
    <property type="evidence" value="ECO:0007669"/>
    <property type="project" value="UniProtKB-KW"/>
</dbReference>
<keyword evidence="4 9" id="KW-0732">Signal</keyword>
<feature type="region of interest" description="Disordered" evidence="8">
    <location>
        <begin position="159"/>
        <end position="216"/>
    </location>
</feature>
<dbReference type="AlphaFoldDB" id="A0AAN7BCK8"/>
<feature type="compositionally biased region" description="Basic residues" evidence="8">
    <location>
        <begin position="171"/>
        <end position="182"/>
    </location>
</feature>
<dbReference type="EMBL" id="MU858073">
    <property type="protein sequence ID" value="KAK4216025.1"/>
    <property type="molecule type" value="Genomic_DNA"/>
</dbReference>
<evidence type="ECO:0000256" key="7">
    <source>
        <dbReference type="ARBA" id="ARBA00023316"/>
    </source>
</evidence>
<dbReference type="PANTHER" id="PTHR31737:SF2">
    <property type="entry name" value="PROTEIN TOS1"/>
    <property type="match status" value="1"/>
</dbReference>
<evidence type="ECO:0000313" key="13">
    <source>
        <dbReference type="Proteomes" id="UP001301769"/>
    </source>
</evidence>
<evidence type="ECO:0000256" key="6">
    <source>
        <dbReference type="ARBA" id="ARBA00023295"/>
    </source>
</evidence>
<dbReference type="Proteomes" id="UP001301769">
    <property type="component" value="Unassembled WGS sequence"/>
</dbReference>
<reference evidence="12" key="2">
    <citation type="submission" date="2023-05" db="EMBL/GenBank/DDBJ databases">
        <authorList>
            <consortium name="Lawrence Berkeley National Laboratory"/>
            <person name="Steindorff A."/>
            <person name="Hensen N."/>
            <person name="Bonometti L."/>
            <person name="Westerberg I."/>
            <person name="Brannstrom I.O."/>
            <person name="Guillou S."/>
            <person name="Cros-Aarteil S."/>
            <person name="Calhoun S."/>
            <person name="Haridas S."/>
            <person name="Kuo A."/>
            <person name="Mondo S."/>
            <person name="Pangilinan J."/>
            <person name="Riley R."/>
            <person name="Labutti K."/>
            <person name="Andreopoulos B."/>
            <person name="Lipzen A."/>
            <person name="Chen C."/>
            <person name="Yanf M."/>
            <person name="Daum C."/>
            <person name="Ng V."/>
            <person name="Clum A."/>
            <person name="Ohm R."/>
            <person name="Martin F."/>
            <person name="Silar P."/>
            <person name="Natvig D."/>
            <person name="Lalanne C."/>
            <person name="Gautier V."/>
            <person name="Ament-Velasquez S.L."/>
            <person name="Kruys A."/>
            <person name="Hutchinson M.I."/>
            <person name="Powell A.J."/>
            <person name="Barry K."/>
            <person name="Miller A.N."/>
            <person name="Grigoriev I.V."/>
            <person name="Debuchy R."/>
            <person name="Gladieux P."/>
            <person name="Thoren M.H."/>
            <person name="Johannesson H."/>
        </authorList>
    </citation>
    <scope>NUCLEOTIDE SEQUENCE</scope>
    <source>
        <strain evidence="12">PSN293</strain>
    </source>
</reference>
<evidence type="ECO:0000256" key="9">
    <source>
        <dbReference type="SAM" id="SignalP"/>
    </source>
</evidence>
<organism evidence="12 13">
    <name type="scientific">Rhypophila decipiens</name>
    <dbReference type="NCBI Taxonomy" id="261697"/>
    <lineage>
        <taxon>Eukaryota</taxon>
        <taxon>Fungi</taxon>
        <taxon>Dikarya</taxon>
        <taxon>Ascomycota</taxon>
        <taxon>Pezizomycotina</taxon>
        <taxon>Sordariomycetes</taxon>
        <taxon>Sordariomycetidae</taxon>
        <taxon>Sordariales</taxon>
        <taxon>Naviculisporaceae</taxon>
        <taxon>Rhypophila</taxon>
    </lineage>
</organism>
<keyword evidence="7" id="KW-0961">Cell wall biogenesis/degradation</keyword>
<sequence length="611" mass="66652">MRIQITVTVVLASAAGVANAMATSHQLCAETSFLEKGNWYCKPVQLIMYQNVGRAGSYKEVVNMNQETGECQFANKSFSGPLAPFNEPMSFHFRGPIVLKQFAVYLPSTGRHKVKRKVEKLRKRDGHDKYSSNEEFVYEYQDYLALYEHAEAEKEAFLEAEDDGHGNNKPGFRRTTRHGKTKSKGDYKSGPIKHADKQGRIKKGTTLTQLPDGSVGFWATPGNDKVILQATSEEFDFLWHNVHKLTLKFPSPVPHGGPKPKPKPRPAASPESPGRPVTADAPEPADIPPVPPVPYKSQPPSKPQQHEPPKEPNTNPQQYGPPANLNPNPNPEYPPPRPSAHNPPYFPPSDDPPNLGTFARTGYYSSTPQTSHGLTFLGNYGGQGSGRWTPTFGNTLSYINSHATGGSSGPQILSPNTFLPSGKEFSIFSSLPCSSSEDASSCGYIQPGSVAYQGFGSSSAADKIFLVEFSMPHDFSGPSHFQHDMPAIWMLNAKIPYTAQYHACSCWSTGCGEFDVVEVLDPGNDKAKTTFHSVFGGVGDGNYFSRPVDESVTLAVVFDGEMLAVSVKVLGKNWGGASGSFPERLGEEEIRRFWTEEDLGGGGLGSAYRIL</sequence>
<feature type="region of interest" description="Disordered" evidence="8">
    <location>
        <begin position="250"/>
        <end position="369"/>
    </location>
</feature>
<gene>
    <name evidence="12" type="ORF">QBC37DRAFT_106278</name>
</gene>
<feature type="domain" description="Cell wall protein YJL171C/Tos1 N-terminal" evidence="11">
    <location>
        <begin position="47"/>
        <end position="106"/>
    </location>
</feature>
<dbReference type="PANTHER" id="PTHR31737">
    <property type="entry name" value="PROTEIN TOS1"/>
    <property type="match status" value="1"/>
</dbReference>
<protein>
    <recommendedName>
        <fullName evidence="3">glucan endo-1,3-beta-D-glucosidase</fullName>
        <ecNumber evidence="3">3.2.1.39</ecNumber>
    </recommendedName>
</protein>
<feature type="signal peptide" evidence="9">
    <location>
        <begin position="1"/>
        <end position="20"/>
    </location>
</feature>
<comment type="catalytic activity">
    <reaction evidence="1">
        <text>Hydrolysis of (1-&gt;3)-beta-D-glucosidic linkages in (1-&gt;3)-beta-D-glucans.</text>
        <dbReference type="EC" id="3.2.1.39"/>
    </reaction>
</comment>
<keyword evidence="5 12" id="KW-0378">Hydrolase</keyword>
<dbReference type="GO" id="GO:0042973">
    <property type="term" value="F:glucan endo-1,3-beta-D-glucosidase activity"/>
    <property type="evidence" value="ECO:0007669"/>
    <property type="project" value="UniProtKB-EC"/>
</dbReference>
<feature type="compositionally biased region" description="Basic and acidic residues" evidence="8">
    <location>
        <begin position="183"/>
        <end position="199"/>
    </location>
</feature>
<dbReference type="GO" id="GO:0009277">
    <property type="term" value="C:fungal-type cell wall"/>
    <property type="evidence" value="ECO:0007669"/>
    <property type="project" value="TreeGrafter"/>
</dbReference>
<evidence type="ECO:0000259" key="10">
    <source>
        <dbReference type="Pfam" id="PF10287"/>
    </source>
</evidence>
<feature type="compositionally biased region" description="Pro residues" evidence="8">
    <location>
        <begin position="285"/>
        <end position="294"/>
    </location>
</feature>
<evidence type="ECO:0000256" key="5">
    <source>
        <dbReference type="ARBA" id="ARBA00022801"/>
    </source>
</evidence>
<proteinExistence type="inferred from homology"/>
<dbReference type="EC" id="3.2.1.39" evidence="3"/>
<keyword evidence="13" id="KW-1185">Reference proteome</keyword>
<evidence type="ECO:0000256" key="1">
    <source>
        <dbReference type="ARBA" id="ARBA00000382"/>
    </source>
</evidence>
<dbReference type="Pfam" id="PF10287">
    <property type="entry name" value="YJL171C_Tos1_C"/>
    <property type="match status" value="1"/>
</dbReference>
<feature type="chain" id="PRO_5042914737" description="glucan endo-1,3-beta-D-glucosidase" evidence="9">
    <location>
        <begin position="21"/>
        <end position="611"/>
    </location>
</feature>
<evidence type="ECO:0000313" key="12">
    <source>
        <dbReference type="EMBL" id="KAK4216025.1"/>
    </source>
</evidence>
<evidence type="ECO:0000256" key="4">
    <source>
        <dbReference type="ARBA" id="ARBA00022729"/>
    </source>
</evidence>
<reference evidence="12" key="1">
    <citation type="journal article" date="2023" name="Mol. Phylogenet. Evol.">
        <title>Genome-scale phylogeny and comparative genomics of the fungal order Sordariales.</title>
        <authorList>
            <person name="Hensen N."/>
            <person name="Bonometti L."/>
            <person name="Westerberg I."/>
            <person name="Brannstrom I.O."/>
            <person name="Guillou S."/>
            <person name="Cros-Aarteil S."/>
            <person name="Calhoun S."/>
            <person name="Haridas S."/>
            <person name="Kuo A."/>
            <person name="Mondo S."/>
            <person name="Pangilinan J."/>
            <person name="Riley R."/>
            <person name="LaButti K."/>
            <person name="Andreopoulos B."/>
            <person name="Lipzen A."/>
            <person name="Chen C."/>
            <person name="Yan M."/>
            <person name="Daum C."/>
            <person name="Ng V."/>
            <person name="Clum A."/>
            <person name="Steindorff A."/>
            <person name="Ohm R.A."/>
            <person name="Martin F."/>
            <person name="Silar P."/>
            <person name="Natvig D.O."/>
            <person name="Lalanne C."/>
            <person name="Gautier V."/>
            <person name="Ament-Velasquez S.L."/>
            <person name="Kruys A."/>
            <person name="Hutchinson M.I."/>
            <person name="Powell A.J."/>
            <person name="Barry K."/>
            <person name="Miller A.N."/>
            <person name="Grigoriev I.V."/>
            <person name="Debuchy R."/>
            <person name="Gladieux P."/>
            <person name="Hiltunen Thoren M."/>
            <person name="Johannesson H."/>
        </authorList>
    </citation>
    <scope>NUCLEOTIDE SEQUENCE</scope>
    <source>
        <strain evidence="12">PSN293</strain>
    </source>
</reference>
<accession>A0AAN7BCK8</accession>
<dbReference type="InterPro" id="IPR018805">
    <property type="entry name" value="YJL171C/Tos1_C"/>
</dbReference>
<comment type="similarity">
    <text evidence="2">Belongs to the PGA52 family.</text>
</comment>
<dbReference type="InterPro" id="IPR018807">
    <property type="entry name" value="YJL171C/Tos1_N"/>
</dbReference>
<evidence type="ECO:0000259" key="11">
    <source>
        <dbReference type="Pfam" id="PF10290"/>
    </source>
</evidence>
<name>A0AAN7BCK8_9PEZI</name>
<evidence type="ECO:0000256" key="8">
    <source>
        <dbReference type="SAM" id="MobiDB-lite"/>
    </source>
</evidence>
<keyword evidence="6" id="KW-0326">Glycosidase</keyword>
<feature type="compositionally biased region" description="Pro residues" evidence="8">
    <location>
        <begin position="328"/>
        <end position="338"/>
    </location>
</feature>
<evidence type="ECO:0000256" key="3">
    <source>
        <dbReference type="ARBA" id="ARBA00012780"/>
    </source>
</evidence>
<dbReference type="Pfam" id="PF10290">
    <property type="entry name" value="YJL171C_Tos1_N"/>
    <property type="match status" value="1"/>
</dbReference>
<comment type="caution">
    <text evidence="12">The sequence shown here is derived from an EMBL/GenBank/DDBJ whole genome shotgun (WGS) entry which is preliminary data.</text>
</comment>